<sequence length="163" mass="18764">MLAHREPLSEVTNTREDKEGQKAPLKDNKIQVASSKPANFYVYLSKMYLKDFEEIEIHAVGNAVSTAVLASENLFRNKYGEFSMIRTDTIELPSRGPRYGQYDRYPSVIKKPKITIGIKRTPDFFKNMEEFEKIREEAIKQEELEMAQKSQADSAPVPEMVKN</sequence>
<dbReference type="PANTHER" id="PTHR31947:SF36">
    <property type="entry name" value="DNA_RNA-BINDING PROTEIN ALBA-LIKE DOMAIN-CONTAINING PROTEIN"/>
    <property type="match status" value="1"/>
</dbReference>
<keyword evidence="1" id="KW-0694">RNA-binding</keyword>
<evidence type="ECO:0000256" key="2">
    <source>
        <dbReference type="SAM" id="MobiDB-lite"/>
    </source>
</evidence>
<dbReference type="GO" id="GO:0003723">
    <property type="term" value="F:RNA binding"/>
    <property type="evidence" value="ECO:0007669"/>
    <property type="project" value="UniProtKB-KW"/>
</dbReference>
<accession>A0AAD1XX49</accession>
<feature type="domain" description="DNA/RNA-binding protein Alba-like" evidence="3">
    <location>
        <begin position="28"/>
        <end position="77"/>
    </location>
</feature>
<dbReference type="GO" id="GO:0005634">
    <property type="term" value="C:nucleus"/>
    <property type="evidence" value="ECO:0007669"/>
    <property type="project" value="TreeGrafter"/>
</dbReference>
<dbReference type="PANTHER" id="PTHR31947">
    <property type="entry name" value="DNA/RNA-BINDING PROTEIN ALBA 3"/>
    <property type="match status" value="1"/>
</dbReference>
<evidence type="ECO:0000256" key="1">
    <source>
        <dbReference type="ARBA" id="ARBA00022884"/>
    </source>
</evidence>
<dbReference type="Gene3D" id="3.30.110.20">
    <property type="entry name" value="Alba-like domain"/>
    <property type="match status" value="1"/>
</dbReference>
<reference evidence="4" key="1">
    <citation type="submission" date="2023-07" db="EMBL/GenBank/DDBJ databases">
        <authorList>
            <consortium name="AG Swart"/>
            <person name="Singh M."/>
            <person name="Singh A."/>
            <person name="Seah K."/>
            <person name="Emmerich C."/>
        </authorList>
    </citation>
    <scope>NUCLEOTIDE SEQUENCE</scope>
    <source>
        <strain evidence="4">DP1</strain>
    </source>
</reference>
<protein>
    <recommendedName>
        <fullName evidence="3">DNA/RNA-binding protein Alba-like domain-containing protein</fullName>
    </recommendedName>
</protein>
<dbReference type="Pfam" id="PF01918">
    <property type="entry name" value="Alba"/>
    <property type="match status" value="1"/>
</dbReference>
<comment type="caution">
    <text evidence="4">The sequence shown here is derived from an EMBL/GenBank/DDBJ whole genome shotgun (WGS) entry which is preliminary data.</text>
</comment>
<organism evidence="4 5">
    <name type="scientific">Euplotes crassus</name>
    <dbReference type="NCBI Taxonomy" id="5936"/>
    <lineage>
        <taxon>Eukaryota</taxon>
        <taxon>Sar</taxon>
        <taxon>Alveolata</taxon>
        <taxon>Ciliophora</taxon>
        <taxon>Intramacronucleata</taxon>
        <taxon>Spirotrichea</taxon>
        <taxon>Hypotrichia</taxon>
        <taxon>Euplotida</taxon>
        <taxon>Euplotidae</taxon>
        <taxon>Moneuplotes</taxon>
    </lineage>
</organism>
<dbReference type="InterPro" id="IPR002775">
    <property type="entry name" value="DNA/RNA-bd_Alba-like"/>
</dbReference>
<dbReference type="InterPro" id="IPR014560">
    <property type="entry name" value="UCP030333_Alba"/>
</dbReference>
<dbReference type="InterPro" id="IPR036882">
    <property type="entry name" value="Alba-like_dom_sf"/>
</dbReference>
<feature type="region of interest" description="Disordered" evidence="2">
    <location>
        <begin position="1"/>
        <end position="27"/>
    </location>
</feature>
<proteinExistence type="predicted"/>
<feature type="region of interest" description="Disordered" evidence="2">
    <location>
        <begin position="143"/>
        <end position="163"/>
    </location>
</feature>
<dbReference type="EMBL" id="CAMPGE010022431">
    <property type="protein sequence ID" value="CAI2380469.1"/>
    <property type="molecule type" value="Genomic_DNA"/>
</dbReference>
<dbReference type="Proteomes" id="UP001295684">
    <property type="component" value="Unassembled WGS sequence"/>
</dbReference>
<keyword evidence="5" id="KW-1185">Reference proteome</keyword>
<name>A0AAD1XX49_EUPCR</name>
<evidence type="ECO:0000313" key="4">
    <source>
        <dbReference type="EMBL" id="CAI2380469.1"/>
    </source>
</evidence>
<dbReference type="SUPFAM" id="SSF82704">
    <property type="entry name" value="AlbA-like"/>
    <property type="match status" value="1"/>
</dbReference>
<gene>
    <name evidence="4" type="ORF">ECRASSUSDP1_LOCUS21904</name>
</gene>
<evidence type="ECO:0000313" key="5">
    <source>
        <dbReference type="Proteomes" id="UP001295684"/>
    </source>
</evidence>
<evidence type="ECO:0000259" key="3">
    <source>
        <dbReference type="Pfam" id="PF01918"/>
    </source>
</evidence>
<dbReference type="AlphaFoldDB" id="A0AAD1XX49"/>